<keyword evidence="1" id="KW-0723">Serine/threonine-protein kinase</keyword>
<organism evidence="4 5">
    <name type="scientific">Nocardioides hankookensis</name>
    <dbReference type="NCBI Taxonomy" id="443157"/>
    <lineage>
        <taxon>Bacteria</taxon>
        <taxon>Bacillati</taxon>
        <taxon>Actinomycetota</taxon>
        <taxon>Actinomycetes</taxon>
        <taxon>Propionibacteriales</taxon>
        <taxon>Nocardioidaceae</taxon>
        <taxon>Nocardioides</taxon>
    </lineage>
</organism>
<dbReference type="GO" id="GO:0005524">
    <property type="term" value="F:ATP binding"/>
    <property type="evidence" value="ECO:0007669"/>
    <property type="project" value="UniProtKB-KW"/>
</dbReference>
<feature type="domain" description="Histidine kinase/HSP90-like ATPase" evidence="3">
    <location>
        <begin position="187"/>
        <end position="298"/>
    </location>
</feature>
<dbReference type="Pfam" id="PF13185">
    <property type="entry name" value="GAF_2"/>
    <property type="match status" value="1"/>
</dbReference>
<name>A0ABW1LSH8_9ACTN</name>
<feature type="domain" description="GAF" evidence="2">
    <location>
        <begin position="16"/>
        <end position="156"/>
    </location>
</feature>
<dbReference type="InterPro" id="IPR003018">
    <property type="entry name" value="GAF"/>
</dbReference>
<dbReference type="InterPro" id="IPR050267">
    <property type="entry name" value="Anti-sigma-factor_SerPK"/>
</dbReference>
<dbReference type="Gene3D" id="3.30.450.40">
    <property type="match status" value="1"/>
</dbReference>
<dbReference type="SUPFAM" id="SSF55781">
    <property type="entry name" value="GAF domain-like"/>
    <property type="match status" value="1"/>
</dbReference>
<keyword evidence="4" id="KW-0547">Nucleotide-binding</keyword>
<comment type="caution">
    <text evidence="4">The sequence shown here is derived from an EMBL/GenBank/DDBJ whole genome shotgun (WGS) entry which is preliminary data.</text>
</comment>
<keyword evidence="4" id="KW-0067">ATP-binding</keyword>
<keyword evidence="1" id="KW-0808">Transferase</keyword>
<evidence type="ECO:0000313" key="5">
    <source>
        <dbReference type="Proteomes" id="UP001596135"/>
    </source>
</evidence>
<dbReference type="EMBL" id="JBHSRJ010000009">
    <property type="protein sequence ID" value="MFC6046113.1"/>
    <property type="molecule type" value="Genomic_DNA"/>
</dbReference>
<evidence type="ECO:0000256" key="1">
    <source>
        <dbReference type="ARBA" id="ARBA00022527"/>
    </source>
</evidence>
<keyword evidence="1" id="KW-0418">Kinase</keyword>
<dbReference type="RefSeq" id="WP_379160541.1">
    <property type="nucleotide sequence ID" value="NZ_JBHSRJ010000009.1"/>
</dbReference>
<sequence length="313" mass="32544">MGDYREGSVPVGLASAADVDAVARSLVRELLALPDVRAVGVALVEGGGRRLRFLPASPAGARADWCHIDAYDDVPLTGVVRSGTAVFGDLDSFAGRYAGLVAAQVDAGTQALAAYPLPGVTTPLGGLLVYYDRRQDFGGEQREVLTTLARQAGDAVRRVRARGVATPVATGRAEVDASVRSASLALESDPRAASAARRFLRATLAGWGVEDDPVDTAELCLSEIVTNAVIHADATSELTISLDDGMLTVSVRDHGGAGSAAEPVEDDDPMRVFGRGLVLVDALADSWGSERDDVGTTSWFVLDLPDGARSAAS</sequence>
<dbReference type="Pfam" id="PF13581">
    <property type="entry name" value="HATPase_c_2"/>
    <property type="match status" value="1"/>
</dbReference>
<accession>A0ABW1LSH8</accession>
<dbReference type="PANTHER" id="PTHR35526:SF3">
    <property type="entry name" value="ANTI-SIGMA-F FACTOR RSBW"/>
    <property type="match status" value="1"/>
</dbReference>
<protein>
    <submittedName>
        <fullName evidence="4">ATP-binding protein</fullName>
    </submittedName>
</protein>
<keyword evidence="5" id="KW-1185">Reference proteome</keyword>
<dbReference type="PANTHER" id="PTHR35526">
    <property type="entry name" value="ANTI-SIGMA-F FACTOR RSBW-RELATED"/>
    <property type="match status" value="1"/>
</dbReference>
<dbReference type="InterPro" id="IPR029016">
    <property type="entry name" value="GAF-like_dom_sf"/>
</dbReference>
<dbReference type="InterPro" id="IPR003594">
    <property type="entry name" value="HATPase_dom"/>
</dbReference>
<gene>
    <name evidence="4" type="ORF">ACFPYL_23720</name>
</gene>
<proteinExistence type="predicted"/>
<evidence type="ECO:0000313" key="4">
    <source>
        <dbReference type="EMBL" id="MFC6046113.1"/>
    </source>
</evidence>
<dbReference type="SUPFAM" id="SSF55874">
    <property type="entry name" value="ATPase domain of HSP90 chaperone/DNA topoisomerase II/histidine kinase"/>
    <property type="match status" value="1"/>
</dbReference>
<evidence type="ECO:0000259" key="2">
    <source>
        <dbReference type="Pfam" id="PF13185"/>
    </source>
</evidence>
<reference evidence="5" key="1">
    <citation type="journal article" date="2019" name="Int. J. Syst. Evol. Microbiol.">
        <title>The Global Catalogue of Microorganisms (GCM) 10K type strain sequencing project: providing services to taxonomists for standard genome sequencing and annotation.</title>
        <authorList>
            <consortium name="The Broad Institute Genomics Platform"/>
            <consortium name="The Broad Institute Genome Sequencing Center for Infectious Disease"/>
            <person name="Wu L."/>
            <person name="Ma J."/>
        </authorList>
    </citation>
    <scope>NUCLEOTIDE SEQUENCE [LARGE SCALE GENOMIC DNA]</scope>
    <source>
        <strain evidence="5">CCUG 54522</strain>
    </source>
</reference>
<evidence type="ECO:0000259" key="3">
    <source>
        <dbReference type="Pfam" id="PF13581"/>
    </source>
</evidence>
<dbReference type="Gene3D" id="3.30.565.10">
    <property type="entry name" value="Histidine kinase-like ATPase, C-terminal domain"/>
    <property type="match status" value="1"/>
</dbReference>
<dbReference type="CDD" id="cd16936">
    <property type="entry name" value="HATPase_RsbW-like"/>
    <property type="match status" value="1"/>
</dbReference>
<dbReference type="InterPro" id="IPR036890">
    <property type="entry name" value="HATPase_C_sf"/>
</dbReference>
<dbReference type="Proteomes" id="UP001596135">
    <property type="component" value="Unassembled WGS sequence"/>
</dbReference>